<keyword evidence="1" id="KW-0479">Metal-binding</keyword>
<keyword evidence="1" id="KW-0862">Zinc</keyword>
<reference evidence="3 4" key="1">
    <citation type="journal article" date="2018" name="Front. Plant Sci.">
        <title>Red Clover (Trifolium pratense) and Zigzag Clover (T. medium) - A Picture of Genomic Similarities and Differences.</title>
        <authorList>
            <person name="Dluhosova J."/>
            <person name="Istvanek J."/>
            <person name="Nedelnik J."/>
            <person name="Repkova J."/>
        </authorList>
    </citation>
    <scope>NUCLEOTIDE SEQUENCE [LARGE SCALE GENOMIC DNA]</scope>
    <source>
        <strain evidence="4">cv. 10/8</strain>
        <tissue evidence="3">Leaf</tissue>
    </source>
</reference>
<comment type="caution">
    <text evidence="3">The sequence shown here is derived from an EMBL/GenBank/DDBJ whole genome shotgun (WGS) entry which is preliminary data.</text>
</comment>
<dbReference type="SUPFAM" id="SSF57756">
    <property type="entry name" value="Retrovirus zinc finger-like domains"/>
    <property type="match status" value="1"/>
</dbReference>
<keyword evidence="1" id="KW-0863">Zinc-finger</keyword>
<dbReference type="AlphaFoldDB" id="A0A392S0N4"/>
<protein>
    <submittedName>
        <fullName evidence="3">Cellular nucleic acid-binding protein</fullName>
    </submittedName>
</protein>
<dbReference type="GO" id="GO:0003676">
    <property type="term" value="F:nucleic acid binding"/>
    <property type="evidence" value="ECO:0007669"/>
    <property type="project" value="InterPro"/>
</dbReference>
<evidence type="ECO:0000259" key="2">
    <source>
        <dbReference type="PROSITE" id="PS50158"/>
    </source>
</evidence>
<organism evidence="3 4">
    <name type="scientific">Trifolium medium</name>
    <dbReference type="NCBI Taxonomy" id="97028"/>
    <lineage>
        <taxon>Eukaryota</taxon>
        <taxon>Viridiplantae</taxon>
        <taxon>Streptophyta</taxon>
        <taxon>Embryophyta</taxon>
        <taxon>Tracheophyta</taxon>
        <taxon>Spermatophyta</taxon>
        <taxon>Magnoliopsida</taxon>
        <taxon>eudicotyledons</taxon>
        <taxon>Gunneridae</taxon>
        <taxon>Pentapetalae</taxon>
        <taxon>rosids</taxon>
        <taxon>fabids</taxon>
        <taxon>Fabales</taxon>
        <taxon>Fabaceae</taxon>
        <taxon>Papilionoideae</taxon>
        <taxon>50 kb inversion clade</taxon>
        <taxon>NPAAA clade</taxon>
        <taxon>Hologalegina</taxon>
        <taxon>IRL clade</taxon>
        <taxon>Trifolieae</taxon>
        <taxon>Trifolium</taxon>
    </lineage>
</organism>
<evidence type="ECO:0000256" key="1">
    <source>
        <dbReference type="PROSITE-ProRule" id="PRU00047"/>
    </source>
</evidence>
<evidence type="ECO:0000313" key="4">
    <source>
        <dbReference type="Proteomes" id="UP000265520"/>
    </source>
</evidence>
<dbReference type="Proteomes" id="UP000265520">
    <property type="component" value="Unassembled WGS sequence"/>
</dbReference>
<sequence>MGHKSYECPKKKVDKCLNCGRLGHRTEACRGKLTCFNCGEDGHKSPACKTPKKVMGKVFALSGEDADQVNNLIR</sequence>
<feature type="non-terminal residue" evidence="3">
    <location>
        <position position="74"/>
    </location>
</feature>
<feature type="domain" description="CCHC-type" evidence="2">
    <location>
        <begin position="15"/>
        <end position="30"/>
    </location>
</feature>
<keyword evidence="4" id="KW-1185">Reference proteome</keyword>
<dbReference type="InterPro" id="IPR036875">
    <property type="entry name" value="Znf_CCHC_sf"/>
</dbReference>
<dbReference type="SMART" id="SM00343">
    <property type="entry name" value="ZnF_C2HC"/>
    <property type="match status" value="2"/>
</dbReference>
<feature type="domain" description="CCHC-type" evidence="2">
    <location>
        <begin position="35"/>
        <end position="49"/>
    </location>
</feature>
<evidence type="ECO:0000313" key="3">
    <source>
        <dbReference type="EMBL" id="MCI42428.1"/>
    </source>
</evidence>
<accession>A0A392S0N4</accession>
<dbReference type="EMBL" id="LXQA010304335">
    <property type="protein sequence ID" value="MCI42428.1"/>
    <property type="molecule type" value="Genomic_DNA"/>
</dbReference>
<proteinExistence type="predicted"/>
<dbReference type="InterPro" id="IPR001878">
    <property type="entry name" value="Znf_CCHC"/>
</dbReference>
<name>A0A392S0N4_9FABA</name>
<dbReference type="Gene3D" id="4.10.60.10">
    <property type="entry name" value="Zinc finger, CCHC-type"/>
    <property type="match status" value="1"/>
</dbReference>
<dbReference type="PROSITE" id="PS50158">
    <property type="entry name" value="ZF_CCHC"/>
    <property type="match status" value="2"/>
</dbReference>
<dbReference type="GO" id="GO:0008270">
    <property type="term" value="F:zinc ion binding"/>
    <property type="evidence" value="ECO:0007669"/>
    <property type="project" value="UniProtKB-KW"/>
</dbReference>
<dbReference type="Pfam" id="PF00098">
    <property type="entry name" value="zf-CCHC"/>
    <property type="match status" value="1"/>
</dbReference>